<protein>
    <recommendedName>
        <fullName evidence="1">Mrr-like domain-containing protein</fullName>
    </recommendedName>
</protein>
<reference evidence="2 3" key="1">
    <citation type="submission" date="2019-02" db="EMBL/GenBank/DDBJ databases">
        <title>Siculibacillus lacustris gen. nov., sp. nov., a new rosette-forming bacterium isolated from a freshwater crater lake (Lake St. Ana, Romania).</title>
        <authorList>
            <person name="Felfoldi T."/>
            <person name="Marton Z."/>
            <person name="Szabo A."/>
            <person name="Mentes A."/>
            <person name="Boka K."/>
            <person name="Marialigeti K."/>
            <person name="Mathe I."/>
            <person name="Koncz M."/>
            <person name="Schumann P."/>
            <person name="Toth E."/>
        </authorList>
    </citation>
    <scope>NUCLEOTIDE SEQUENCE [LARGE SCALE GENOMIC DNA]</scope>
    <source>
        <strain evidence="2 3">SA-279</strain>
    </source>
</reference>
<dbReference type="InterPro" id="IPR039442">
    <property type="entry name" value="Mrr-like_dom"/>
</dbReference>
<dbReference type="SUPFAM" id="SSF52980">
    <property type="entry name" value="Restriction endonuclease-like"/>
    <property type="match status" value="1"/>
</dbReference>
<name>A0A4Q9VW31_9HYPH</name>
<feature type="domain" description="Mrr-like" evidence="1">
    <location>
        <begin position="34"/>
        <end position="125"/>
    </location>
</feature>
<keyword evidence="3" id="KW-1185">Reference proteome</keyword>
<organism evidence="2 3">
    <name type="scientific">Siculibacillus lacustris</name>
    <dbReference type="NCBI Taxonomy" id="1549641"/>
    <lineage>
        <taxon>Bacteria</taxon>
        <taxon>Pseudomonadati</taxon>
        <taxon>Pseudomonadota</taxon>
        <taxon>Alphaproteobacteria</taxon>
        <taxon>Hyphomicrobiales</taxon>
        <taxon>Ancalomicrobiaceae</taxon>
        <taxon>Siculibacillus</taxon>
    </lineage>
</organism>
<dbReference type="EMBL" id="SJFN01000004">
    <property type="protein sequence ID" value="TBW40400.1"/>
    <property type="molecule type" value="Genomic_DNA"/>
</dbReference>
<dbReference type="RefSeq" id="WP_131306535.1">
    <property type="nucleotide sequence ID" value="NZ_SJFN01000004.1"/>
</dbReference>
<evidence type="ECO:0000259" key="1">
    <source>
        <dbReference type="Pfam" id="PF13156"/>
    </source>
</evidence>
<dbReference type="InterPro" id="IPR011335">
    <property type="entry name" value="Restrct_endonuc-II-like"/>
</dbReference>
<dbReference type="AlphaFoldDB" id="A0A4Q9VW31"/>
<sequence>MNLRTLLEKYRLNSASEREKGTYFERLVEVWLENAPTQKSQFSRVLTFADGTKENRADQRDTGSDLVAQLADSPEDRCAVQCKFYREGYRIQNADIDSFFTASGKRPFVRRLIIDTTSVNEANTQTKHCETRSSKRRGSA</sequence>
<evidence type="ECO:0000313" key="3">
    <source>
        <dbReference type="Proteomes" id="UP000292781"/>
    </source>
</evidence>
<accession>A0A4Q9VW31</accession>
<dbReference type="Proteomes" id="UP000292781">
    <property type="component" value="Unassembled WGS sequence"/>
</dbReference>
<gene>
    <name evidence="2" type="ORF">EYW49_04245</name>
</gene>
<evidence type="ECO:0000313" key="2">
    <source>
        <dbReference type="EMBL" id="TBW40400.1"/>
    </source>
</evidence>
<dbReference type="OrthoDB" id="5194627at2"/>
<proteinExistence type="predicted"/>
<comment type="caution">
    <text evidence="2">The sequence shown here is derived from an EMBL/GenBank/DDBJ whole genome shotgun (WGS) entry which is preliminary data.</text>
</comment>
<dbReference type="Pfam" id="PF13156">
    <property type="entry name" value="Mrr_cat_2"/>
    <property type="match status" value="1"/>
</dbReference>